<dbReference type="Gene3D" id="1.25.40.10">
    <property type="entry name" value="Tetratricopeptide repeat domain"/>
    <property type="match status" value="2"/>
</dbReference>
<keyword evidence="6" id="KW-1185">Reference proteome</keyword>
<dbReference type="FunFam" id="1.25.40.10:FF:000344">
    <property type="entry name" value="Pentatricopeptide repeat-containing protein"/>
    <property type="match status" value="1"/>
</dbReference>
<dbReference type="InterPro" id="IPR023213">
    <property type="entry name" value="CAT-like_dom_sf"/>
</dbReference>
<evidence type="ECO:0000256" key="3">
    <source>
        <dbReference type="PROSITE-ProRule" id="PRU00708"/>
    </source>
</evidence>
<dbReference type="FunFam" id="1.25.40.10:FF:000637">
    <property type="entry name" value="Pentatricopeptide repeat-containing protein"/>
    <property type="match status" value="1"/>
</dbReference>
<dbReference type="GO" id="GO:0009451">
    <property type="term" value="P:RNA modification"/>
    <property type="evidence" value="ECO:0007669"/>
    <property type="project" value="InterPro"/>
</dbReference>
<feature type="repeat" description="PPR" evidence="3">
    <location>
        <begin position="355"/>
        <end position="389"/>
    </location>
</feature>
<organism evidence="5 6">
    <name type="scientific">Miscanthus lutarioriparius</name>
    <dbReference type="NCBI Taxonomy" id="422564"/>
    <lineage>
        <taxon>Eukaryota</taxon>
        <taxon>Viridiplantae</taxon>
        <taxon>Streptophyta</taxon>
        <taxon>Embryophyta</taxon>
        <taxon>Tracheophyta</taxon>
        <taxon>Spermatophyta</taxon>
        <taxon>Magnoliopsida</taxon>
        <taxon>Liliopsida</taxon>
        <taxon>Poales</taxon>
        <taxon>Poaceae</taxon>
        <taxon>PACMAD clade</taxon>
        <taxon>Panicoideae</taxon>
        <taxon>Andropogonodae</taxon>
        <taxon>Andropogoneae</taxon>
        <taxon>Saccharinae</taxon>
        <taxon>Miscanthus</taxon>
    </lineage>
</organism>
<dbReference type="OrthoDB" id="185373at2759"/>
<dbReference type="EMBL" id="CAJGYO010000013">
    <property type="protein sequence ID" value="CAD6266322.1"/>
    <property type="molecule type" value="Genomic_DNA"/>
</dbReference>
<keyword evidence="2" id="KW-0809">Transit peptide</keyword>
<dbReference type="Pfam" id="PF02458">
    <property type="entry name" value="Transferase"/>
    <property type="match status" value="1"/>
</dbReference>
<evidence type="ECO:0000256" key="2">
    <source>
        <dbReference type="ARBA" id="ARBA00022946"/>
    </source>
</evidence>
<dbReference type="InterPro" id="IPR046960">
    <property type="entry name" value="PPR_At4g14850-like_plant"/>
</dbReference>
<protein>
    <submittedName>
        <fullName evidence="5">Uncharacterized protein</fullName>
    </submittedName>
</protein>
<feature type="repeat" description="PPR" evidence="3">
    <location>
        <begin position="148"/>
        <end position="182"/>
    </location>
</feature>
<dbReference type="Gene3D" id="3.30.559.10">
    <property type="entry name" value="Chloramphenicol acetyltransferase-like domain"/>
    <property type="match status" value="2"/>
</dbReference>
<dbReference type="InterPro" id="IPR011990">
    <property type="entry name" value="TPR-like_helical_dom_sf"/>
</dbReference>
<feature type="compositionally biased region" description="Basic residues" evidence="4">
    <location>
        <begin position="7"/>
        <end position="16"/>
    </location>
</feature>
<dbReference type="GO" id="GO:0003723">
    <property type="term" value="F:RNA binding"/>
    <property type="evidence" value="ECO:0007669"/>
    <property type="project" value="InterPro"/>
</dbReference>
<dbReference type="AlphaFoldDB" id="A0A811R894"/>
<reference evidence="5" key="1">
    <citation type="submission" date="2020-10" db="EMBL/GenBank/DDBJ databases">
        <authorList>
            <person name="Han B."/>
            <person name="Lu T."/>
            <person name="Zhao Q."/>
            <person name="Huang X."/>
            <person name="Zhao Y."/>
        </authorList>
    </citation>
    <scope>NUCLEOTIDE SEQUENCE</scope>
</reference>
<feature type="region of interest" description="Disordered" evidence="4">
    <location>
        <begin position="1"/>
        <end position="38"/>
    </location>
</feature>
<evidence type="ECO:0000313" key="5">
    <source>
        <dbReference type="EMBL" id="CAD6266322.1"/>
    </source>
</evidence>
<dbReference type="InterPro" id="IPR002885">
    <property type="entry name" value="PPR_rpt"/>
</dbReference>
<name>A0A811R894_9POAL</name>
<sequence>MPPPLRTRPRRRRRHPLPPPPPPHPRRSHPSYAPARPSAPVGLGAHPSVLPRLATFYIALGDLPATRAAVERAAGKARAFPWNLLIWGYADRGLWYDVVLAYRRMLALGVAADRFTYPSVLRACGELRDASVGREIEQRVRSWGYGLDMYVWDAMVGMYAKCGEMDDARRVFDGMPARDVVSWNAMVSGYALAGMWGEAFDLLQWVPGANIVTWNAVAAGNLKAGNDGEVMRLVSQMRSCHGPGLDSVTVVIGLRACARSGYLRIGKELHAVSIRLCFDRLERVESSLITMYSRCQMMSSAYCLFRTCSTQSIVTWNSLLAGFAFMDQNSLVDMCSKSRQMAAAQRVFDQMQCQDRHAYTSLILGYGMQREGHVSLKLFDEMIANNIKVDHVTMVAVLSTCSHSGLVTQGQLRFAEMFDVFCIAPRVEHFSRMVDLYCHEGLLSMAEEIINKMPLQPTAAMLATLIEACRIHGKTEIGDRAAKRLLAMRTNNPGHYKLIANMYISAKRWPELTKVKSLMSAMELNMIPSHSLLESQYDICPVEQDYCLNRSLQGGLSDDMTDTDFSSSEEVKCNEAFGGGPSIATYKLKMSFPILPSSTITNNLARKLAICQFLAILFFSPLYCSCALGHFYPLAGRLTASETTYGVSSPSLTISLCCNGEGAEFIHAVAPEVTVSHITTPVYIPSVVWSFPLNRLLNVEAVVSSLPVLAAQVTDLADGIFIAMSLNHAVTDGATLWLFFNTWSEINRHSSGGGEGYKLSTPLPVLDRWFLDTCPVPIPLPFGKLDDIVRRPEYTPVQECFFHFSSESIKRLKKKANAEMGGTATATISSLQSLLAHLWRAVCRARGLAPHLETTYKLAIGCCARVKSIPQEYMGNAVVLDVAKSTVSDVLDKGLGWAAWLLNRFVTSFDEAKVRNNLVCWAQKPNLLYAKPSRNRAHTVTGSSPRFDVYGNDFGWGRPLAVRSGSGNKVDGKVTVYEGRDGRGIMAREACLSPEALDRLIADEEFMEAVSAA</sequence>
<dbReference type="InterPro" id="IPR046848">
    <property type="entry name" value="E_motif"/>
</dbReference>
<dbReference type="Proteomes" id="UP000604825">
    <property type="component" value="Unassembled WGS sequence"/>
</dbReference>
<dbReference type="NCBIfam" id="TIGR00756">
    <property type="entry name" value="PPR"/>
    <property type="match status" value="3"/>
</dbReference>
<evidence type="ECO:0000256" key="4">
    <source>
        <dbReference type="SAM" id="MobiDB-lite"/>
    </source>
</evidence>
<evidence type="ECO:0000313" key="6">
    <source>
        <dbReference type="Proteomes" id="UP000604825"/>
    </source>
</evidence>
<accession>A0A811R894</accession>
<dbReference type="PROSITE" id="PS51375">
    <property type="entry name" value="PPR"/>
    <property type="match status" value="2"/>
</dbReference>
<gene>
    <name evidence="5" type="ORF">NCGR_LOCUS49627</name>
</gene>
<dbReference type="PANTHER" id="PTHR47926:SF375">
    <property type="entry name" value="PENTATRICOPEPTIDE REPEAT-CONTAINING PROTEIN"/>
    <property type="match status" value="1"/>
</dbReference>
<proteinExistence type="predicted"/>
<dbReference type="Pfam" id="PF20431">
    <property type="entry name" value="E_motif"/>
    <property type="match status" value="1"/>
</dbReference>
<dbReference type="Pfam" id="PF01535">
    <property type="entry name" value="PPR"/>
    <property type="match status" value="7"/>
</dbReference>
<keyword evidence="1" id="KW-0677">Repeat</keyword>
<dbReference type="PANTHER" id="PTHR47926">
    <property type="entry name" value="PENTATRICOPEPTIDE REPEAT-CONTAINING PROTEIN"/>
    <property type="match status" value="1"/>
</dbReference>
<dbReference type="GO" id="GO:0016747">
    <property type="term" value="F:acyltransferase activity, transferring groups other than amino-acyl groups"/>
    <property type="evidence" value="ECO:0007669"/>
    <property type="project" value="UniProtKB-ARBA"/>
</dbReference>
<evidence type="ECO:0000256" key="1">
    <source>
        <dbReference type="ARBA" id="ARBA00022737"/>
    </source>
</evidence>
<comment type="caution">
    <text evidence="5">The sequence shown here is derived from an EMBL/GenBank/DDBJ whole genome shotgun (WGS) entry which is preliminary data.</text>
</comment>